<protein>
    <submittedName>
        <fullName evidence="16">Chemotaxis protein</fullName>
    </submittedName>
</protein>
<evidence type="ECO:0000259" key="13">
    <source>
        <dbReference type="PROSITE" id="PS50111"/>
    </source>
</evidence>
<gene>
    <name evidence="16" type="ORF">BTO32_03660</name>
</gene>
<evidence type="ECO:0000256" key="11">
    <source>
        <dbReference type="PROSITE-ProRule" id="PRU00284"/>
    </source>
</evidence>
<sequence length="520" mass="56870">MKKNLPVTTVEREFPATQKLISSTDLKGRITHCNQAFVEVSGFSREELIGKPHNIVRHPDMPPEAFGNLWAHLKAGKPWMGLVKNRCKNGDYYWVDAYVTPITEQGQVVGYESVRSCPRREDVARAEALYERLRQGKSIHRWTDRVAPSTAFLVLVLVLALTLLAGGRQELSEVLLAVGVLVYAGWQTWERKRLMRSLSSVLAGSFSDPLAARCYTREALDLGRLKVAVLAQTAHLDTVLTRLEDAAAQVRARSMQGLELSHECQETVRAGQQEMEQVAAAMHEMSQSIGEVSAHVAGTADKARQVQEATGQGMSVIASTRDAIDQLKRTVHDVSQAVQAVSDQNRSIATAAETIAQIAEQTNLLALNAAIEAARAGEHGRGFAVVADEVRELAKRTRASTSEIHEVMSGLVERSERSVIMARSGVEAADLGLEKMLTAEHALQDINGAVGEITGMAIQMASAMEQQAQVAEQIDQQIGRMSTMARQTLDKGEKSTHCIGELGRIAEALHELVVRFGRKS</sequence>
<dbReference type="Pfam" id="PF00015">
    <property type="entry name" value="MCPsignal"/>
    <property type="match status" value="1"/>
</dbReference>
<evidence type="ECO:0000256" key="8">
    <source>
        <dbReference type="ARBA" id="ARBA00023136"/>
    </source>
</evidence>
<keyword evidence="3" id="KW-0488">Methylation</keyword>
<comment type="subcellular location">
    <subcellularLocation>
        <location evidence="1">Cell inner membrane</location>
        <topology evidence="1">Multi-pass membrane protein</topology>
    </subcellularLocation>
</comment>
<dbReference type="SMART" id="SM00283">
    <property type="entry name" value="MA"/>
    <property type="match status" value="1"/>
</dbReference>
<evidence type="ECO:0000259" key="15">
    <source>
        <dbReference type="PROSITE" id="PS50192"/>
    </source>
</evidence>
<evidence type="ECO:0000256" key="2">
    <source>
        <dbReference type="ARBA" id="ARBA00022475"/>
    </source>
</evidence>
<dbReference type="GO" id="GO:0005886">
    <property type="term" value="C:plasma membrane"/>
    <property type="evidence" value="ECO:0007669"/>
    <property type="project" value="UniProtKB-SubCell"/>
</dbReference>
<keyword evidence="4" id="KW-0145">Chemotaxis</keyword>
<evidence type="ECO:0000256" key="12">
    <source>
        <dbReference type="SAM" id="Phobius"/>
    </source>
</evidence>
<reference evidence="16 17" key="1">
    <citation type="submission" date="2016-12" db="EMBL/GenBank/DDBJ databases">
        <title>Marinobacter lutaoensis whole genome sequencing.</title>
        <authorList>
            <person name="Verma A."/>
            <person name="Krishnamurthi S."/>
        </authorList>
    </citation>
    <scope>NUCLEOTIDE SEQUENCE [LARGE SCALE GENOMIC DNA]</scope>
    <source>
        <strain evidence="16 17">T5054</strain>
    </source>
</reference>
<dbReference type="InterPro" id="IPR004089">
    <property type="entry name" value="MCPsignal_dom"/>
</dbReference>
<evidence type="ECO:0000256" key="6">
    <source>
        <dbReference type="ARBA" id="ARBA00022692"/>
    </source>
</evidence>
<dbReference type="Pfam" id="PF08447">
    <property type="entry name" value="PAS_3"/>
    <property type="match status" value="1"/>
</dbReference>
<dbReference type="CDD" id="cd11386">
    <property type="entry name" value="MCP_signal"/>
    <property type="match status" value="1"/>
</dbReference>
<evidence type="ECO:0000256" key="4">
    <source>
        <dbReference type="ARBA" id="ARBA00022500"/>
    </source>
</evidence>
<keyword evidence="9 11" id="KW-0807">Transducer</keyword>
<feature type="domain" description="T-SNARE coiled-coil homology" evidence="15">
    <location>
        <begin position="443"/>
        <end position="495"/>
    </location>
</feature>
<dbReference type="Gene3D" id="1.10.287.950">
    <property type="entry name" value="Methyl-accepting chemotaxis protein"/>
    <property type="match status" value="1"/>
</dbReference>
<accession>A0A1V2DW38</accession>
<evidence type="ECO:0000256" key="3">
    <source>
        <dbReference type="ARBA" id="ARBA00022481"/>
    </source>
</evidence>
<evidence type="ECO:0000313" key="16">
    <source>
        <dbReference type="EMBL" id="ONF44842.1"/>
    </source>
</evidence>
<organism evidence="16 17">
    <name type="scientific">Marinobacter lutaoensis</name>
    <dbReference type="NCBI Taxonomy" id="135739"/>
    <lineage>
        <taxon>Bacteria</taxon>
        <taxon>Pseudomonadati</taxon>
        <taxon>Pseudomonadota</taxon>
        <taxon>Gammaproteobacteria</taxon>
        <taxon>Pseudomonadales</taxon>
        <taxon>Marinobacteraceae</taxon>
        <taxon>Marinobacter</taxon>
    </lineage>
</organism>
<dbReference type="InterPro" id="IPR035965">
    <property type="entry name" value="PAS-like_dom_sf"/>
</dbReference>
<dbReference type="RefSeq" id="WP_076723091.1">
    <property type="nucleotide sequence ID" value="NZ_MSCW01000002.1"/>
</dbReference>
<dbReference type="GO" id="GO:0052131">
    <property type="term" value="P:positive aerotaxis"/>
    <property type="evidence" value="ECO:0007669"/>
    <property type="project" value="UniProtKB-ARBA"/>
</dbReference>
<dbReference type="InterPro" id="IPR000014">
    <property type="entry name" value="PAS"/>
</dbReference>
<dbReference type="GO" id="GO:0007165">
    <property type="term" value="P:signal transduction"/>
    <property type="evidence" value="ECO:0007669"/>
    <property type="project" value="UniProtKB-KW"/>
</dbReference>
<dbReference type="FunFam" id="1.10.287.950:FF:000001">
    <property type="entry name" value="Methyl-accepting chemotaxis sensory transducer"/>
    <property type="match status" value="1"/>
</dbReference>
<dbReference type="FunFam" id="3.30.450.20:FF:000046">
    <property type="entry name" value="Aerotaxis sensor receptor"/>
    <property type="match status" value="1"/>
</dbReference>
<dbReference type="CDD" id="cd00130">
    <property type="entry name" value="PAS"/>
    <property type="match status" value="1"/>
</dbReference>
<evidence type="ECO:0000256" key="9">
    <source>
        <dbReference type="ARBA" id="ARBA00023224"/>
    </source>
</evidence>
<evidence type="ECO:0000256" key="7">
    <source>
        <dbReference type="ARBA" id="ARBA00022989"/>
    </source>
</evidence>
<dbReference type="Gene3D" id="3.30.450.20">
    <property type="entry name" value="PAS domain"/>
    <property type="match status" value="1"/>
</dbReference>
<dbReference type="AlphaFoldDB" id="A0A1V2DW38"/>
<dbReference type="PANTHER" id="PTHR32089:SF74">
    <property type="entry name" value="METHYL-ACCEPTING CHEMOTAXIS PROTEIN AER"/>
    <property type="match status" value="1"/>
</dbReference>
<name>A0A1V2DW38_9GAMM</name>
<evidence type="ECO:0000256" key="1">
    <source>
        <dbReference type="ARBA" id="ARBA00004429"/>
    </source>
</evidence>
<dbReference type="Proteomes" id="UP000189339">
    <property type="component" value="Unassembled WGS sequence"/>
</dbReference>
<dbReference type="STRING" id="135739.BTO32_03660"/>
<dbReference type="NCBIfam" id="TIGR00229">
    <property type="entry name" value="sensory_box"/>
    <property type="match status" value="1"/>
</dbReference>
<dbReference type="PROSITE" id="PS50112">
    <property type="entry name" value="PAS"/>
    <property type="match status" value="1"/>
</dbReference>
<keyword evidence="7 12" id="KW-1133">Transmembrane helix</keyword>
<comment type="similarity">
    <text evidence="10">Belongs to the methyl-accepting chemotaxis (MCP) protein family.</text>
</comment>
<dbReference type="PANTHER" id="PTHR32089">
    <property type="entry name" value="METHYL-ACCEPTING CHEMOTAXIS PROTEIN MCPB"/>
    <property type="match status" value="1"/>
</dbReference>
<dbReference type="InterPro" id="IPR000727">
    <property type="entry name" value="T_SNARE_dom"/>
</dbReference>
<feature type="domain" description="PAS" evidence="14">
    <location>
        <begin position="25"/>
        <end position="60"/>
    </location>
</feature>
<keyword evidence="5" id="KW-0997">Cell inner membrane</keyword>
<dbReference type="PROSITE" id="PS50192">
    <property type="entry name" value="T_SNARE"/>
    <property type="match status" value="1"/>
</dbReference>
<keyword evidence="2" id="KW-1003">Cell membrane</keyword>
<proteinExistence type="inferred from homology"/>
<evidence type="ECO:0000313" key="17">
    <source>
        <dbReference type="Proteomes" id="UP000189339"/>
    </source>
</evidence>
<dbReference type="EMBL" id="MSCW01000002">
    <property type="protein sequence ID" value="ONF44842.1"/>
    <property type="molecule type" value="Genomic_DNA"/>
</dbReference>
<feature type="domain" description="Methyl-accepting transducer" evidence="13">
    <location>
        <begin position="246"/>
        <end position="482"/>
    </location>
</feature>
<dbReference type="SUPFAM" id="SSF55785">
    <property type="entry name" value="PYP-like sensor domain (PAS domain)"/>
    <property type="match status" value="1"/>
</dbReference>
<evidence type="ECO:0000259" key="14">
    <source>
        <dbReference type="PROSITE" id="PS50112"/>
    </source>
</evidence>
<keyword evidence="8 12" id="KW-0472">Membrane</keyword>
<dbReference type="PROSITE" id="PS50111">
    <property type="entry name" value="CHEMOTAXIS_TRANSDUC_2"/>
    <property type="match status" value="1"/>
</dbReference>
<dbReference type="SUPFAM" id="SSF58104">
    <property type="entry name" value="Methyl-accepting chemotaxis protein (MCP) signaling domain"/>
    <property type="match status" value="1"/>
</dbReference>
<feature type="transmembrane region" description="Helical" evidence="12">
    <location>
        <begin position="146"/>
        <end position="165"/>
    </location>
</feature>
<keyword evidence="6 12" id="KW-0812">Transmembrane</keyword>
<dbReference type="OrthoDB" id="5675566at2"/>
<keyword evidence="17" id="KW-1185">Reference proteome</keyword>
<comment type="caution">
    <text evidence="16">The sequence shown here is derived from an EMBL/GenBank/DDBJ whole genome shotgun (WGS) entry which is preliminary data.</text>
</comment>
<evidence type="ECO:0000256" key="10">
    <source>
        <dbReference type="ARBA" id="ARBA00029447"/>
    </source>
</evidence>
<dbReference type="InterPro" id="IPR013655">
    <property type="entry name" value="PAS_fold_3"/>
</dbReference>
<evidence type="ECO:0000256" key="5">
    <source>
        <dbReference type="ARBA" id="ARBA00022519"/>
    </source>
</evidence>